<organism evidence="3 4">
    <name type="scientific">Sorangium atrum</name>
    <dbReference type="NCBI Taxonomy" id="2995308"/>
    <lineage>
        <taxon>Bacteria</taxon>
        <taxon>Pseudomonadati</taxon>
        <taxon>Myxococcota</taxon>
        <taxon>Polyangia</taxon>
        <taxon>Polyangiales</taxon>
        <taxon>Polyangiaceae</taxon>
        <taxon>Sorangium</taxon>
    </lineage>
</organism>
<name>A0ABT5BVD7_9BACT</name>
<gene>
    <name evidence="3" type="ORF">POL72_10210</name>
</gene>
<feature type="chain" id="PRO_5045330623" description="Secreted protein" evidence="2">
    <location>
        <begin position="21"/>
        <end position="206"/>
    </location>
</feature>
<evidence type="ECO:0000313" key="4">
    <source>
        <dbReference type="Proteomes" id="UP001217485"/>
    </source>
</evidence>
<accession>A0ABT5BVD7</accession>
<evidence type="ECO:0000256" key="1">
    <source>
        <dbReference type="SAM" id="MobiDB-lite"/>
    </source>
</evidence>
<reference evidence="3 4" key="1">
    <citation type="submission" date="2023-01" db="EMBL/GenBank/DDBJ databases">
        <title>Minimal conservation of predation-associated metabolite biosynthetic gene clusters underscores biosynthetic potential of Myxococcota including descriptions for ten novel species: Archangium lansinium sp. nov., Myxococcus landrumus sp. nov., Nannocystis bai.</title>
        <authorList>
            <person name="Ahearne A."/>
            <person name="Stevens C."/>
            <person name="Dowd S."/>
        </authorList>
    </citation>
    <scope>NUCLEOTIDE SEQUENCE [LARGE SCALE GENOMIC DNA]</scope>
    <source>
        <strain evidence="3 4">WIWO2</strain>
    </source>
</reference>
<comment type="caution">
    <text evidence="3">The sequence shown here is derived from an EMBL/GenBank/DDBJ whole genome shotgun (WGS) entry which is preliminary data.</text>
</comment>
<feature type="signal peptide" evidence="2">
    <location>
        <begin position="1"/>
        <end position="20"/>
    </location>
</feature>
<feature type="region of interest" description="Disordered" evidence="1">
    <location>
        <begin position="178"/>
        <end position="206"/>
    </location>
</feature>
<evidence type="ECO:0008006" key="5">
    <source>
        <dbReference type="Google" id="ProtNLM"/>
    </source>
</evidence>
<sequence>MSAVALLLSALSIASSAACAAISWKHPAQVARVTGGDLMSLARSLRALPGEARLAELARRSPPESWERRLAIEVMAAADPRAKIAAANELLAEVEQRLDVGAGWPRAAARLSALAALLLATLSYLAQAGPSVLALVLGAGGAGAIASAAAGRAGRAAAARGREAIDALVRIALEPLDGADSADDADGVGGPGAPSGTPRRSRRAPR</sequence>
<proteinExistence type="predicted"/>
<dbReference type="EMBL" id="JAQNDK010000001">
    <property type="protein sequence ID" value="MDC0678106.1"/>
    <property type="molecule type" value="Genomic_DNA"/>
</dbReference>
<dbReference type="Proteomes" id="UP001217485">
    <property type="component" value="Unassembled WGS sequence"/>
</dbReference>
<keyword evidence="2" id="KW-0732">Signal</keyword>
<dbReference type="RefSeq" id="WP_272094873.1">
    <property type="nucleotide sequence ID" value="NZ_JAQNDK010000001.1"/>
</dbReference>
<keyword evidence="4" id="KW-1185">Reference proteome</keyword>
<protein>
    <recommendedName>
        <fullName evidence="5">Secreted protein</fullName>
    </recommendedName>
</protein>
<evidence type="ECO:0000313" key="3">
    <source>
        <dbReference type="EMBL" id="MDC0678106.1"/>
    </source>
</evidence>
<evidence type="ECO:0000256" key="2">
    <source>
        <dbReference type="SAM" id="SignalP"/>
    </source>
</evidence>